<evidence type="ECO:0000259" key="11">
    <source>
        <dbReference type="PROSITE" id="PS00300"/>
    </source>
</evidence>
<evidence type="ECO:0000256" key="9">
    <source>
        <dbReference type="ARBA" id="ARBA00048027"/>
    </source>
</evidence>
<comment type="subunit">
    <text evidence="10">Part of the signal recognition particle protein translocation system, which is composed of SRP and FtsY. SRP is a ribonucleoprotein composed of Ffh and a 4.5S RNA molecule.</text>
</comment>
<reference evidence="12 13" key="1">
    <citation type="journal article" date="2007" name="Proc. Natl. Acad. Sci. U.S.A.">
        <title>The Orientia tsutsugamushi genome reveals massive proliferation of conjugative type IV secretion system and host-cell interaction genes.</title>
        <authorList>
            <person name="Cho N.-H."/>
            <person name="Kim H.-R."/>
            <person name="Lee J.-H."/>
            <person name="Kim S.-Y."/>
            <person name="Kim J."/>
            <person name="Cha S."/>
            <person name="Kim S.-Y."/>
            <person name="Darby A.C."/>
            <person name="Fuxelius H.-H."/>
            <person name="Yin J."/>
            <person name="Kim J.H."/>
            <person name="Kim J."/>
            <person name="Lee S.J."/>
            <person name="Koh Y.-S."/>
            <person name="Jang W.-J."/>
            <person name="Park K.-H."/>
            <person name="Andersson S.G.E."/>
            <person name="Choi M.-S."/>
            <person name="Kim I.-S."/>
        </authorList>
    </citation>
    <scope>NUCLEOTIDE SEQUENCE [LARGE SCALE GENOMIC DNA]</scope>
    <source>
        <strain evidence="12 13">Boryong</strain>
    </source>
</reference>
<keyword evidence="10" id="KW-0963">Cytoplasm</keyword>
<dbReference type="GO" id="GO:0008312">
    <property type="term" value="F:7S RNA binding"/>
    <property type="evidence" value="ECO:0007669"/>
    <property type="project" value="InterPro"/>
</dbReference>
<dbReference type="InterPro" id="IPR004780">
    <property type="entry name" value="SRP"/>
</dbReference>
<keyword evidence="8 10" id="KW-0687">Ribonucleoprotein</keyword>
<sequence length="450" mass="49877">MFQTLTQKLSNIFDKIKGSTALSEQQVLTIAREVRIALLEADVSLVVIKDFINNVVEKAKGQEVIRSVTPGQMVIKIISDEMIKVLSSSETEQALRIEFEPPVNIMMIGLQGSGKTTTTAKLAMKLAKKNKKVMVVSLDIYRPAAREQLETLVRNHETILSLPIVSNENVFQIIARSTKEAKLLGCDVVIYDTAGRLHIDETMLQELSNIKEIITPKEILLVVDSLIGQESVNVANQFNQTLNISGVVLTKIDGDSRGGAALSIKYVTGKPIKFLGIGEKTNDLEEFHPERIASRILGKGDIVSLVEKAAEVISKEDAAKSVEKLKKGSFNLEDYYQQLQNINKMGGISSILNLMPGINKLLPKIDQNPFDQNSVKLQQAIILSMTRHEKLNPDIINGKRKKRIAAGSGTSVQEVNKLLKQFQNITSLLKSGMKGNNILRDKFNNLKNFF</sequence>
<evidence type="ECO:0000256" key="6">
    <source>
        <dbReference type="ARBA" id="ARBA00023134"/>
    </source>
</evidence>
<dbReference type="InterPro" id="IPR036891">
    <property type="entry name" value="Signal_recog_part_SRP54_M_sf"/>
</dbReference>
<dbReference type="InterPro" id="IPR003593">
    <property type="entry name" value="AAA+_ATPase"/>
</dbReference>
<dbReference type="GO" id="GO:0048500">
    <property type="term" value="C:signal recognition particle"/>
    <property type="evidence" value="ECO:0007669"/>
    <property type="project" value="UniProtKB-UniRule"/>
</dbReference>
<dbReference type="eggNOG" id="COG0541">
    <property type="taxonomic scope" value="Bacteria"/>
</dbReference>
<keyword evidence="3 10" id="KW-0547">Nucleotide-binding</keyword>
<dbReference type="Gene3D" id="3.40.50.300">
    <property type="entry name" value="P-loop containing nucleotide triphosphate hydrolases"/>
    <property type="match status" value="1"/>
</dbReference>
<dbReference type="NCBIfam" id="TIGR00959">
    <property type="entry name" value="ffh"/>
    <property type="match status" value="1"/>
</dbReference>
<dbReference type="EC" id="3.6.5.4" evidence="10"/>
<dbReference type="InterPro" id="IPR000897">
    <property type="entry name" value="SRP54_GTPase_dom"/>
</dbReference>
<evidence type="ECO:0000313" key="13">
    <source>
        <dbReference type="Proteomes" id="UP000001565"/>
    </source>
</evidence>
<feature type="binding site" evidence="10">
    <location>
        <begin position="192"/>
        <end position="196"/>
    </location>
    <ligand>
        <name>GTP</name>
        <dbReference type="ChEBI" id="CHEBI:37565"/>
    </ligand>
</feature>
<dbReference type="InterPro" id="IPR022941">
    <property type="entry name" value="SRP54"/>
</dbReference>
<dbReference type="SUPFAM" id="SSF52540">
    <property type="entry name" value="P-loop containing nucleoside triphosphate hydrolases"/>
    <property type="match status" value="1"/>
</dbReference>
<dbReference type="InterPro" id="IPR013822">
    <property type="entry name" value="Signal_recog_particl_SRP54_hlx"/>
</dbReference>
<keyword evidence="7 10" id="KW-0733">Signal recognition particle</keyword>
<comment type="catalytic activity">
    <reaction evidence="9 10">
        <text>GTP + H2O = GDP + phosphate + H(+)</text>
        <dbReference type="Rhea" id="RHEA:19669"/>
        <dbReference type="ChEBI" id="CHEBI:15377"/>
        <dbReference type="ChEBI" id="CHEBI:15378"/>
        <dbReference type="ChEBI" id="CHEBI:37565"/>
        <dbReference type="ChEBI" id="CHEBI:43474"/>
        <dbReference type="ChEBI" id="CHEBI:58189"/>
        <dbReference type="EC" id="3.6.5.4"/>
    </reaction>
</comment>
<dbReference type="SUPFAM" id="SSF47446">
    <property type="entry name" value="Signal peptide-binding domain"/>
    <property type="match status" value="1"/>
</dbReference>
<evidence type="ECO:0000256" key="4">
    <source>
        <dbReference type="ARBA" id="ARBA00022801"/>
    </source>
</evidence>
<dbReference type="GO" id="GO:0003924">
    <property type="term" value="F:GTPase activity"/>
    <property type="evidence" value="ECO:0007669"/>
    <property type="project" value="UniProtKB-UniRule"/>
</dbReference>
<evidence type="ECO:0000256" key="7">
    <source>
        <dbReference type="ARBA" id="ARBA00023135"/>
    </source>
</evidence>
<dbReference type="GO" id="GO:0006614">
    <property type="term" value="P:SRP-dependent cotranslational protein targeting to membrane"/>
    <property type="evidence" value="ECO:0007669"/>
    <property type="project" value="InterPro"/>
</dbReference>
<evidence type="ECO:0000256" key="10">
    <source>
        <dbReference type="HAMAP-Rule" id="MF_00306"/>
    </source>
</evidence>
<dbReference type="Gene3D" id="1.10.260.30">
    <property type="entry name" value="Signal recognition particle, SRP54 subunit, M-domain"/>
    <property type="match status" value="1"/>
</dbReference>
<dbReference type="EMBL" id="AM494475">
    <property type="protein sequence ID" value="CAM79851.1"/>
    <property type="molecule type" value="Genomic_DNA"/>
</dbReference>
<comment type="domain">
    <text evidence="10">Composed of three domains: the N-terminal N domain, which is responsible for interactions with the ribosome, the central G domain, which binds GTP, and the C-terminal M domain, which binds the RNA and the signal sequence of the RNC.</text>
</comment>
<gene>
    <name evidence="10 12" type="primary">ffh</name>
    <name evidence="12" type="ordered locus">OTBS_0785</name>
</gene>
<accession>A5CDD6</accession>
<dbReference type="InterPro" id="IPR042101">
    <property type="entry name" value="SRP54_N_sf"/>
</dbReference>
<evidence type="ECO:0000256" key="8">
    <source>
        <dbReference type="ARBA" id="ARBA00023274"/>
    </source>
</evidence>
<dbReference type="GO" id="GO:0005886">
    <property type="term" value="C:plasma membrane"/>
    <property type="evidence" value="ECO:0007669"/>
    <property type="project" value="UniProtKB-SubCell"/>
</dbReference>
<dbReference type="PROSITE" id="PS00300">
    <property type="entry name" value="SRP54"/>
    <property type="match status" value="1"/>
</dbReference>
<feature type="binding site" evidence="10">
    <location>
        <begin position="109"/>
        <end position="116"/>
    </location>
    <ligand>
        <name>GTP</name>
        <dbReference type="ChEBI" id="CHEBI:37565"/>
    </ligand>
</feature>
<dbReference type="Proteomes" id="UP000001565">
    <property type="component" value="Chromosome"/>
</dbReference>
<dbReference type="HAMAP" id="MF_00306">
    <property type="entry name" value="SRP54"/>
    <property type="match status" value="1"/>
</dbReference>
<keyword evidence="4 10" id="KW-0378">Hydrolase</keyword>
<proteinExistence type="inferred from homology"/>
<dbReference type="InterPro" id="IPR027417">
    <property type="entry name" value="P-loop_NTPase"/>
</dbReference>
<dbReference type="HOGENOM" id="CLU_009301_6_0_5"/>
<evidence type="ECO:0000256" key="2">
    <source>
        <dbReference type="ARBA" id="ARBA00005450"/>
    </source>
</evidence>
<dbReference type="SMART" id="SM00963">
    <property type="entry name" value="SRP54_N"/>
    <property type="match status" value="1"/>
</dbReference>
<dbReference type="Pfam" id="PF02978">
    <property type="entry name" value="SRP_SPB"/>
    <property type="match status" value="1"/>
</dbReference>
<keyword evidence="6 10" id="KW-0342">GTP-binding</keyword>
<dbReference type="SMART" id="SM00962">
    <property type="entry name" value="SRP54"/>
    <property type="match status" value="1"/>
</dbReference>
<dbReference type="GO" id="GO:0005525">
    <property type="term" value="F:GTP binding"/>
    <property type="evidence" value="ECO:0007669"/>
    <property type="project" value="UniProtKB-UniRule"/>
</dbReference>
<feature type="domain" description="SRP54-type proteins GTP-binding" evidence="11">
    <location>
        <begin position="271"/>
        <end position="284"/>
    </location>
</feature>
<comment type="function">
    <text evidence="10">Involved in targeting and insertion of nascent membrane proteins into the cytoplasmic membrane. Binds to the hydrophobic signal sequence of the ribosome-nascent chain (RNC) as it emerges from the ribosomes. The SRP-RNC complex is then targeted to the cytoplasmic membrane where it interacts with the SRP receptor FtsY. Interaction with FtsY leads to the transfer of the RNC complex to the Sec translocase for insertion into the membrane, the hydrolysis of GTP by both Ffh and FtsY, and the dissociation of the SRP-FtsY complex into the individual components.</text>
</comment>
<dbReference type="KEGG" id="ots:OTBS_0785"/>
<dbReference type="PANTHER" id="PTHR11564:SF5">
    <property type="entry name" value="SIGNAL RECOGNITION PARTICLE SUBUNIT SRP54"/>
    <property type="match status" value="1"/>
</dbReference>
<evidence type="ECO:0000313" key="12">
    <source>
        <dbReference type="EMBL" id="CAM79851.1"/>
    </source>
</evidence>
<comment type="similarity">
    <text evidence="2 10">Belongs to the GTP-binding SRP family. SRP54 subfamily.</text>
</comment>
<dbReference type="Pfam" id="PF02881">
    <property type="entry name" value="SRP54_N"/>
    <property type="match status" value="1"/>
</dbReference>
<dbReference type="InterPro" id="IPR004125">
    <property type="entry name" value="Signal_recog_particle_SRP54_M"/>
</dbReference>
<dbReference type="PANTHER" id="PTHR11564">
    <property type="entry name" value="SIGNAL RECOGNITION PARTICLE 54K PROTEIN SRP54"/>
    <property type="match status" value="1"/>
</dbReference>
<dbReference type="AlphaFoldDB" id="A5CDD6"/>
<dbReference type="Gene3D" id="1.20.120.140">
    <property type="entry name" value="Signal recognition particle SRP54, nucleotide-binding domain"/>
    <property type="match status" value="1"/>
</dbReference>
<comment type="subcellular location">
    <subcellularLocation>
        <location evidence="1">Cell inner membrane</location>
        <topology evidence="1">Peripheral membrane protein</topology>
        <orientation evidence="1">Cytoplasmic side</orientation>
    </subcellularLocation>
    <subcellularLocation>
        <location evidence="10">Cytoplasm</location>
    </subcellularLocation>
    <text evidence="10">The SRP-RNC complex is targeted to the cytoplasmic membrane.</text>
</comment>
<evidence type="ECO:0000256" key="1">
    <source>
        <dbReference type="ARBA" id="ARBA00004515"/>
    </source>
</evidence>
<organism evidence="12 13">
    <name type="scientific">Orientia tsutsugamushi (strain Boryong)</name>
    <name type="common">Rickettsia tsutsugamushi</name>
    <dbReference type="NCBI Taxonomy" id="357244"/>
    <lineage>
        <taxon>Bacteria</taxon>
        <taxon>Pseudomonadati</taxon>
        <taxon>Pseudomonadota</taxon>
        <taxon>Alphaproteobacteria</taxon>
        <taxon>Rickettsiales</taxon>
        <taxon>Rickettsiaceae</taxon>
        <taxon>Rickettsieae</taxon>
        <taxon>Orientia</taxon>
    </lineage>
</organism>
<feature type="binding site" evidence="10">
    <location>
        <begin position="250"/>
        <end position="253"/>
    </location>
    <ligand>
        <name>GTP</name>
        <dbReference type="ChEBI" id="CHEBI:37565"/>
    </ligand>
</feature>
<dbReference type="CDD" id="cd18539">
    <property type="entry name" value="SRP_G"/>
    <property type="match status" value="1"/>
</dbReference>
<dbReference type="SMART" id="SM00382">
    <property type="entry name" value="AAA"/>
    <property type="match status" value="1"/>
</dbReference>
<name>A5CDD6_ORITB</name>
<evidence type="ECO:0000256" key="3">
    <source>
        <dbReference type="ARBA" id="ARBA00022741"/>
    </source>
</evidence>
<dbReference type="Pfam" id="PF00448">
    <property type="entry name" value="SRP54"/>
    <property type="match status" value="1"/>
</dbReference>
<protein>
    <recommendedName>
        <fullName evidence="10">Signal recognition particle protein</fullName>
        <ecNumber evidence="10">3.6.5.4</ecNumber>
    </recommendedName>
    <alternativeName>
        <fullName evidence="10">Fifty-four homolog</fullName>
    </alternativeName>
</protein>
<keyword evidence="5 10" id="KW-0694">RNA-binding</keyword>
<evidence type="ECO:0000256" key="5">
    <source>
        <dbReference type="ARBA" id="ARBA00022884"/>
    </source>
</evidence>
<dbReference type="RefSeq" id="WP_011944652.1">
    <property type="nucleotide sequence ID" value="NC_009488.1"/>
</dbReference>